<evidence type="ECO:0000259" key="1">
    <source>
        <dbReference type="Pfam" id="PF00535"/>
    </source>
</evidence>
<reference evidence="2" key="1">
    <citation type="submission" date="2021-12" db="EMBL/GenBank/DDBJ databases">
        <authorList>
            <person name="King R."/>
        </authorList>
    </citation>
    <scope>NUCLEOTIDE SEQUENCE</scope>
</reference>
<dbReference type="EMBL" id="OU963907">
    <property type="protein sequence ID" value="CAH0399503.1"/>
    <property type="molecule type" value="Genomic_DNA"/>
</dbReference>
<dbReference type="PANTHER" id="PTHR22916">
    <property type="entry name" value="GLYCOSYLTRANSFERASE"/>
    <property type="match status" value="1"/>
</dbReference>
<dbReference type="Gene3D" id="3.90.550.10">
    <property type="entry name" value="Spore Coat Polysaccharide Biosynthesis Protein SpsA, Chain A"/>
    <property type="match status" value="1"/>
</dbReference>
<dbReference type="InterPro" id="IPR001173">
    <property type="entry name" value="Glyco_trans_2-like"/>
</dbReference>
<feature type="domain" description="Glycosyltransferase 2-like" evidence="1">
    <location>
        <begin position="5"/>
        <end position="177"/>
    </location>
</feature>
<dbReference type="SUPFAM" id="SSF53448">
    <property type="entry name" value="Nucleotide-diphospho-sugar transferases"/>
    <property type="match status" value="1"/>
</dbReference>
<dbReference type="Proteomes" id="UP001153292">
    <property type="component" value="Chromosome 14"/>
</dbReference>
<accession>A0ABN8B169</accession>
<keyword evidence="3" id="KW-1185">Reference proteome</keyword>
<evidence type="ECO:0000313" key="2">
    <source>
        <dbReference type="EMBL" id="CAH0399503.1"/>
    </source>
</evidence>
<evidence type="ECO:0000313" key="3">
    <source>
        <dbReference type="Proteomes" id="UP001153292"/>
    </source>
</evidence>
<dbReference type="PANTHER" id="PTHR22916:SF3">
    <property type="entry name" value="UDP-GLCNAC:BETAGAL BETA-1,3-N-ACETYLGLUCOSAMINYLTRANSFERASE-LIKE PROTEIN 1"/>
    <property type="match status" value="1"/>
</dbReference>
<dbReference type="Pfam" id="PF00535">
    <property type="entry name" value="Glycos_transf_2"/>
    <property type="match status" value="1"/>
</dbReference>
<protein>
    <recommendedName>
        <fullName evidence="1">Glycosyltransferase 2-like domain-containing protein</fullName>
    </recommendedName>
</protein>
<organism evidence="2 3">
    <name type="scientific">Chilo suppressalis</name>
    <name type="common">Asiatic rice borer moth</name>
    <dbReference type="NCBI Taxonomy" id="168631"/>
    <lineage>
        <taxon>Eukaryota</taxon>
        <taxon>Metazoa</taxon>
        <taxon>Ecdysozoa</taxon>
        <taxon>Arthropoda</taxon>
        <taxon>Hexapoda</taxon>
        <taxon>Insecta</taxon>
        <taxon>Pterygota</taxon>
        <taxon>Neoptera</taxon>
        <taxon>Endopterygota</taxon>
        <taxon>Lepidoptera</taxon>
        <taxon>Glossata</taxon>
        <taxon>Ditrysia</taxon>
        <taxon>Pyraloidea</taxon>
        <taxon>Crambidae</taxon>
        <taxon>Crambinae</taxon>
        <taxon>Chilo</taxon>
    </lineage>
</organism>
<proteinExistence type="predicted"/>
<gene>
    <name evidence="2" type="ORF">CHILSU_LOCUS2653</name>
</gene>
<name>A0ABN8B169_CHISP</name>
<dbReference type="InterPro" id="IPR029044">
    <property type="entry name" value="Nucleotide-diphossugar_trans"/>
</dbReference>
<sequence length="346" mass="39384">MCDVSIIIPVFNGEKWINNCMKSIASQTILDKEIKLEIVVYDDGSTDESKQILEKWAQYFTEKGVYFIITGAKTTRGVGAAKNGAISMSSGSFLCFQDIDDVMQPERIMQQWQYAVNHHDTLVGSRISRMPPNSTPRYVSWANNMTPSQLMLQIYTSNGSTLLMPTWFCHRSVYDKVGGFDENGAGTPEDLIFFHNHVALGGKLYRIDKKLVEYTYHENAASLSVTKECIWNIQLNRLQKNILQYWGNFTIWNAGKSGRKLVRALNSENLKKVIAFCDVDKKKIGRIIELYCTNKRKVIKRVPVIHFLEAKSPLIICVKLDLTNGQFESNLASMNLCEGKDYILFC</sequence>